<feature type="chain" id="PRO_5011595693" evidence="4">
    <location>
        <begin position="24"/>
        <end position="169"/>
    </location>
</feature>
<dbReference type="RefSeq" id="WP_092206579.1">
    <property type="nucleotide sequence ID" value="NZ_CAXAYH010000267.1"/>
</dbReference>
<gene>
    <name evidence="5" type="ORF">SAMN04487989_1011078</name>
</gene>
<dbReference type="PANTHER" id="PTHR35089:SF1">
    <property type="entry name" value="CHAPERONE PROTEIN SKP"/>
    <property type="match status" value="1"/>
</dbReference>
<feature type="coiled-coil region" evidence="3">
    <location>
        <begin position="57"/>
        <end position="84"/>
    </location>
</feature>
<comment type="similarity">
    <text evidence="1">Belongs to the Skp family.</text>
</comment>
<evidence type="ECO:0000256" key="1">
    <source>
        <dbReference type="ARBA" id="ARBA00009091"/>
    </source>
</evidence>
<dbReference type="SMART" id="SM00935">
    <property type="entry name" value="OmpH"/>
    <property type="match status" value="1"/>
</dbReference>
<dbReference type="SUPFAM" id="SSF111384">
    <property type="entry name" value="OmpH-like"/>
    <property type="match status" value="1"/>
</dbReference>
<dbReference type="OrthoDB" id="1524711at2"/>
<feature type="signal peptide" evidence="4">
    <location>
        <begin position="1"/>
        <end position="23"/>
    </location>
</feature>
<dbReference type="Gene3D" id="3.30.910.20">
    <property type="entry name" value="Skp domain"/>
    <property type="match status" value="1"/>
</dbReference>
<dbReference type="Proteomes" id="UP000198705">
    <property type="component" value="Unassembled WGS sequence"/>
</dbReference>
<evidence type="ECO:0000256" key="4">
    <source>
        <dbReference type="SAM" id="SignalP"/>
    </source>
</evidence>
<organism evidence="5 6">
    <name type="scientific">Bizionia echini</name>
    <dbReference type="NCBI Taxonomy" id="649333"/>
    <lineage>
        <taxon>Bacteria</taxon>
        <taxon>Pseudomonadati</taxon>
        <taxon>Bacteroidota</taxon>
        <taxon>Flavobacteriia</taxon>
        <taxon>Flavobacteriales</taxon>
        <taxon>Flavobacteriaceae</taxon>
        <taxon>Bizionia</taxon>
    </lineage>
</organism>
<proteinExistence type="inferred from homology"/>
<name>A0A1I4ZTU4_9FLAO</name>
<protein>
    <submittedName>
        <fullName evidence="5">Periplasmic chaperone for outer membrane proteins Skp</fullName>
    </submittedName>
</protein>
<evidence type="ECO:0000313" key="5">
    <source>
        <dbReference type="EMBL" id="SFN53696.1"/>
    </source>
</evidence>
<dbReference type="STRING" id="649333.SAMN04487989_1011078"/>
<dbReference type="GO" id="GO:0050821">
    <property type="term" value="P:protein stabilization"/>
    <property type="evidence" value="ECO:0007669"/>
    <property type="project" value="TreeGrafter"/>
</dbReference>
<reference evidence="6" key="1">
    <citation type="submission" date="2016-10" db="EMBL/GenBank/DDBJ databases">
        <authorList>
            <person name="Varghese N."/>
            <person name="Submissions S."/>
        </authorList>
    </citation>
    <scope>NUCLEOTIDE SEQUENCE [LARGE SCALE GENOMIC DNA]</scope>
    <source>
        <strain evidence="6">DSM 23925</strain>
    </source>
</reference>
<dbReference type="GO" id="GO:0051082">
    <property type="term" value="F:unfolded protein binding"/>
    <property type="evidence" value="ECO:0007669"/>
    <property type="project" value="InterPro"/>
</dbReference>
<dbReference type="GO" id="GO:0005829">
    <property type="term" value="C:cytosol"/>
    <property type="evidence" value="ECO:0007669"/>
    <property type="project" value="TreeGrafter"/>
</dbReference>
<dbReference type="AlphaFoldDB" id="A0A1I4ZTU4"/>
<keyword evidence="6" id="KW-1185">Reference proteome</keyword>
<accession>A0A1I4ZTU4</accession>
<dbReference type="PANTHER" id="PTHR35089">
    <property type="entry name" value="CHAPERONE PROTEIN SKP"/>
    <property type="match status" value="1"/>
</dbReference>
<dbReference type="InterPro" id="IPR005632">
    <property type="entry name" value="Chaperone_Skp"/>
</dbReference>
<keyword evidence="3" id="KW-0175">Coiled coil</keyword>
<evidence type="ECO:0000313" key="6">
    <source>
        <dbReference type="Proteomes" id="UP000198705"/>
    </source>
</evidence>
<dbReference type="Pfam" id="PF03938">
    <property type="entry name" value="OmpH"/>
    <property type="match status" value="1"/>
</dbReference>
<evidence type="ECO:0000256" key="3">
    <source>
        <dbReference type="SAM" id="Coils"/>
    </source>
</evidence>
<dbReference type="EMBL" id="FOVN01000001">
    <property type="protein sequence ID" value="SFN53696.1"/>
    <property type="molecule type" value="Genomic_DNA"/>
</dbReference>
<sequence>MKQFKTLLFAAALFIGATSFTQAQSKVAHINTQDLIKSMPEMATAQSEMEKLGKTYEADIKAMVTEYQNKMKQYEAEAPTKTDEENQKRLIEVQTMEQNIQQYRGTAQQDMQKKEVDLLKPITEKAKAAILKVARAQGFQYVFDSTQGGGVIMADGKNLLDDVKKELGI</sequence>
<dbReference type="InterPro" id="IPR024930">
    <property type="entry name" value="Skp_dom_sf"/>
</dbReference>
<keyword evidence="2 4" id="KW-0732">Signal</keyword>
<evidence type="ECO:0000256" key="2">
    <source>
        <dbReference type="ARBA" id="ARBA00022729"/>
    </source>
</evidence>